<feature type="region of interest" description="Disordered" evidence="1">
    <location>
        <begin position="113"/>
        <end position="146"/>
    </location>
</feature>
<organism evidence="2 3">
    <name type="scientific">Venturia effusa</name>
    <dbReference type="NCBI Taxonomy" id="50376"/>
    <lineage>
        <taxon>Eukaryota</taxon>
        <taxon>Fungi</taxon>
        <taxon>Dikarya</taxon>
        <taxon>Ascomycota</taxon>
        <taxon>Pezizomycotina</taxon>
        <taxon>Dothideomycetes</taxon>
        <taxon>Pleosporomycetidae</taxon>
        <taxon>Venturiales</taxon>
        <taxon>Venturiaceae</taxon>
        <taxon>Venturia</taxon>
    </lineage>
</organism>
<accession>A0A517LFP8</accession>
<dbReference type="AlphaFoldDB" id="A0A517LFP8"/>
<dbReference type="STRING" id="50376.A0A517LFP8"/>
<sequence length="146" mass="17003">MAMAKALCGDLYIQAVKAQIRITSRSELWTMPPIPWRSTVLQHSGSSWDDFLHEREWGAGHQHQIGYKNIQDRVAGITHAQDELSKEDEEAYNEYQELKGDAETATFSIFQKHEWKKQEKEDRKHHDTYSKDGHQIGTNEEKTAYQ</sequence>
<evidence type="ECO:0000313" key="3">
    <source>
        <dbReference type="Proteomes" id="UP000316270"/>
    </source>
</evidence>
<proteinExistence type="predicted"/>
<gene>
    <name evidence="2" type="ORF">FKW77_006628</name>
</gene>
<evidence type="ECO:0000313" key="2">
    <source>
        <dbReference type="EMBL" id="QDS74465.1"/>
    </source>
</evidence>
<protein>
    <submittedName>
        <fullName evidence="2">Uncharacterized protein</fullName>
    </submittedName>
</protein>
<dbReference type="Proteomes" id="UP000316270">
    <property type="component" value="Chromosome 11"/>
</dbReference>
<reference evidence="2 3" key="1">
    <citation type="submission" date="2019-07" db="EMBL/GenBank/DDBJ databases">
        <title>Finished genome of Venturia effusa.</title>
        <authorList>
            <person name="Young C.A."/>
            <person name="Cox M.P."/>
            <person name="Ganley A.R.D."/>
            <person name="David W.J."/>
        </authorList>
    </citation>
    <scope>NUCLEOTIDE SEQUENCE [LARGE SCALE GENOMIC DNA]</scope>
    <source>
        <strain evidence="3">albino</strain>
    </source>
</reference>
<dbReference type="EMBL" id="CP042195">
    <property type="protein sequence ID" value="QDS74465.1"/>
    <property type="molecule type" value="Genomic_DNA"/>
</dbReference>
<evidence type="ECO:0000256" key="1">
    <source>
        <dbReference type="SAM" id="MobiDB-lite"/>
    </source>
</evidence>
<keyword evidence="3" id="KW-1185">Reference proteome</keyword>
<name>A0A517LFP8_9PEZI</name>